<accession>A0A2H0TWD0</accession>
<dbReference type="PANTHER" id="PTHR11527">
    <property type="entry name" value="HEAT-SHOCK PROTEIN 20 FAMILY MEMBER"/>
    <property type="match status" value="1"/>
</dbReference>
<reference evidence="5" key="1">
    <citation type="submission" date="2017-09" db="EMBL/GenBank/DDBJ databases">
        <title>Depth-based differentiation of microbial function through sediment-hosted aquifers and enrichment of novel symbionts in the deep terrestrial subsurface.</title>
        <authorList>
            <person name="Probst A.J."/>
            <person name="Ladd B."/>
            <person name="Jarett J.K."/>
            <person name="Geller-Mcgrath D.E."/>
            <person name="Sieber C.M.K."/>
            <person name="Emerson J.B."/>
            <person name="Anantharaman K."/>
            <person name="Thomas B.C."/>
            <person name="Malmstrom R."/>
            <person name="Stieglmeier M."/>
            <person name="Klingl A."/>
            <person name="Woyke T."/>
            <person name="Ryan C.M."/>
            <person name="Banfield J.F."/>
        </authorList>
    </citation>
    <scope>NUCLEOTIDE SEQUENCE [LARGE SCALE GENOMIC DNA]</scope>
</reference>
<comment type="caution">
    <text evidence="4">The sequence shown here is derived from an EMBL/GenBank/DDBJ whole genome shotgun (WGS) entry which is preliminary data.</text>
</comment>
<gene>
    <name evidence="4" type="ORF">COU32_02030</name>
</gene>
<dbReference type="Pfam" id="PF00011">
    <property type="entry name" value="HSP20"/>
    <property type="match status" value="1"/>
</dbReference>
<sequence>MSTRDDDMFALILASQQAERNAPISVISKKQGDFPSDWAPTNEGRLAIDVYDMNDHIIILAPMAGVDPTRVDIYIHDDMLSIRGKRIKPKLTEEASGQYHAECYWGAFSRSIVLPVDVVSGAAVAEYTHGLLTIRIPKVASSDKGRSIPIEIVEE</sequence>
<evidence type="ECO:0000313" key="5">
    <source>
        <dbReference type="Proteomes" id="UP000231530"/>
    </source>
</evidence>
<dbReference type="Proteomes" id="UP000231530">
    <property type="component" value="Unassembled WGS sequence"/>
</dbReference>
<organism evidence="4 5">
    <name type="scientific">Candidatus Magasanikbacteria bacterium CG10_big_fil_rev_8_21_14_0_10_42_10</name>
    <dbReference type="NCBI Taxonomy" id="1974649"/>
    <lineage>
        <taxon>Bacteria</taxon>
        <taxon>Candidatus Magasanikiibacteriota</taxon>
    </lineage>
</organism>
<proteinExistence type="inferred from homology"/>
<feature type="domain" description="SHSP" evidence="3">
    <location>
        <begin position="39"/>
        <end position="153"/>
    </location>
</feature>
<dbReference type="AlphaFoldDB" id="A0A2H0TWD0"/>
<dbReference type="PROSITE" id="PS01031">
    <property type="entry name" value="SHSP"/>
    <property type="match status" value="1"/>
</dbReference>
<dbReference type="InterPro" id="IPR002068">
    <property type="entry name" value="A-crystallin/Hsp20_dom"/>
</dbReference>
<dbReference type="Gene3D" id="2.60.40.790">
    <property type="match status" value="1"/>
</dbReference>
<dbReference type="InterPro" id="IPR008978">
    <property type="entry name" value="HSP20-like_chaperone"/>
</dbReference>
<dbReference type="SUPFAM" id="SSF49764">
    <property type="entry name" value="HSP20-like chaperones"/>
    <property type="match status" value="1"/>
</dbReference>
<dbReference type="InterPro" id="IPR031107">
    <property type="entry name" value="Small_HSP"/>
</dbReference>
<evidence type="ECO:0000256" key="1">
    <source>
        <dbReference type="PROSITE-ProRule" id="PRU00285"/>
    </source>
</evidence>
<name>A0A2H0TWD0_9BACT</name>
<dbReference type="EMBL" id="PFBY01000025">
    <property type="protein sequence ID" value="PIR76445.1"/>
    <property type="molecule type" value="Genomic_DNA"/>
</dbReference>
<evidence type="ECO:0000259" key="3">
    <source>
        <dbReference type="PROSITE" id="PS01031"/>
    </source>
</evidence>
<comment type="similarity">
    <text evidence="1 2">Belongs to the small heat shock protein (HSP20) family.</text>
</comment>
<protein>
    <recommendedName>
        <fullName evidence="3">SHSP domain-containing protein</fullName>
    </recommendedName>
</protein>
<evidence type="ECO:0000256" key="2">
    <source>
        <dbReference type="RuleBase" id="RU003616"/>
    </source>
</evidence>
<evidence type="ECO:0000313" key="4">
    <source>
        <dbReference type="EMBL" id="PIR76445.1"/>
    </source>
</evidence>
<dbReference type="CDD" id="cd06464">
    <property type="entry name" value="ACD_sHsps-like"/>
    <property type="match status" value="1"/>
</dbReference>